<dbReference type="InterPro" id="IPR009000">
    <property type="entry name" value="Transl_B-barrel_sf"/>
</dbReference>
<dbReference type="PROSITE" id="PS01176">
    <property type="entry name" value="IF2"/>
    <property type="match status" value="1"/>
</dbReference>
<sequence length="909" mass="98418">MSTVTVQDFAKELSRPVEELLTQFHEAGVPVKDAQTAISAEDKVALLNYLKQKTGLASNEPRRITLKRKETSELKLGGGRGLPSKTISIEVRKKRTLIKEEELPEEAAKAAAPAPVPAPAVVAEPSEADLEAQRAAEAAEALEAEHREAQARAAAEAEARRHQEELEQKLQAEEEARKKADAEAAERARREEHERKLKEDPLYRARWEVEQSRSRAAENVRRAAEAARQTAALQKAQPATPAARPESRTPAAAATPAQPAAPAADRGRGGRDDRVHRQELHLSEGKGGKRDKKQRKTGGGRIKIDNVHGFEKPVAPIVREVEVPEAITVGELANRMAVKATELIKVMMKNGVMATINQTLDQDTAALMVEEMGHKVRTTKASDFEESLEQAVTGEQSHLERSTRPPVVTIMGHVDHGKTSLLDYIRHTRVAAGEAGGITQHIGAYHVRTGKGIITFLDTPGHAAFTRMRARGAQVTDIVVLVVAGDDGVMPQTREAIQHARAAKAPLIVAITKMDKPEANMDRVKNELLKEEVVAEDYGGETQFVGVSAHSGLGIDALLDAILLQSEVLELTAPVDAPARGNILESSIEKGRGPVATVLVRAGTLHQGDVILTGPHFGRVRAMFDEAGKPVKEAGPSIPVQVLGLSGAPDAGDDVVVVADERKARELALLREQKLREQKLAQNQAVRMDQVFANMGQGEQKSLNIMVKADVQGSAEAITEALRKIPAEEVKVNVLSTAVGGINESDVDLAMASKAIIVGFNVRADGTARKRIQDTGVDVRYYSVIYDIIDDVSDAVSGLLGTETREQIVGIAQVRDVFRSSKLGNIAGCLVIEGSVQRNLPIRVLRNNTVVYEGVLESLRRFKDDVQKVEAGTECGIGVKDYNDVKVGDQIECFQRVEVRRTVQAAATA</sequence>
<dbReference type="SUPFAM" id="SSF46955">
    <property type="entry name" value="Putative DNA-binding domain"/>
    <property type="match status" value="1"/>
</dbReference>
<dbReference type="Pfam" id="PF22042">
    <property type="entry name" value="EF-G_D2"/>
    <property type="match status" value="1"/>
</dbReference>
<dbReference type="Gene3D" id="3.40.50.300">
    <property type="entry name" value="P-loop containing nucleotide triphosphate hydrolases"/>
    <property type="match status" value="1"/>
</dbReference>
<dbReference type="RefSeq" id="WP_093286630.1">
    <property type="nucleotide sequence ID" value="NZ_FOFS01000009.1"/>
</dbReference>
<dbReference type="Pfam" id="PF04760">
    <property type="entry name" value="IF2_N"/>
    <property type="match status" value="2"/>
</dbReference>
<dbReference type="InterPro" id="IPR053905">
    <property type="entry name" value="EF-G-like_DII"/>
</dbReference>
<feature type="compositionally biased region" description="Basic and acidic residues" evidence="10">
    <location>
        <begin position="143"/>
        <end position="225"/>
    </location>
</feature>
<feature type="domain" description="Tr-type G" evidence="11">
    <location>
        <begin position="403"/>
        <end position="572"/>
    </location>
</feature>
<protein>
    <recommendedName>
        <fullName evidence="2 8">Translation initiation factor IF-2</fullName>
    </recommendedName>
</protein>
<dbReference type="NCBIfam" id="TIGR00487">
    <property type="entry name" value="IF-2"/>
    <property type="match status" value="1"/>
</dbReference>
<dbReference type="Pfam" id="PF08364">
    <property type="entry name" value="IF2_assoc"/>
    <property type="match status" value="1"/>
</dbReference>
<dbReference type="SUPFAM" id="SSF50447">
    <property type="entry name" value="Translation proteins"/>
    <property type="match status" value="2"/>
</dbReference>
<dbReference type="PANTHER" id="PTHR43381:SF5">
    <property type="entry name" value="TR-TYPE G DOMAIN-CONTAINING PROTEIN"/>
    <property type="match status" value="1"/>
</dbReference>
<dbReference type="Proteomes" id="UP000199233">
    <property type="component" value="Unassembled WGS sequence"/>
</dbReference>
<feature type="compositionally biased region" description="Low complexity" evidence="10">
    <location>
        <begin position="109"/>
        <end position="125"/>
    </location>
</feature>
<dbReference type="InterPro" id="IPR036925">
    <property type="entry name" value="TIF_IF2_dom3_sf"/>
</dbReference>
<dbReference type="InterPro" id="IPR015760">
    <property type="entry name" value="TIF_IF2"/>
</dbReference>
<dbReference type="InterPro" id="IPR006847">
    <property type="entry name" value="IF2_N"/>
</dbReference>
<dbReference type="PROSITE" id="PS51722">
    <property type="entry name" value="G_TR_2"/>
    <property type="match status" value="1"/>
</dbReference>
<dbReference type="NCBIfam" id="TIGR00231">
    <property type="entry name" value="small_GTP"/>
    <property type="match status" value="1"/>
</dbReference>
<organism evidence="12 13">
    <name type="scientific">Solimonas aquatica</name>
    <dbReference type="NCBI Taxonomy" id="489703"/>
    <lineage>
        <taxon>Bacteria</taxon>
        <taxon>Pseudomonadati</taxon>
        <taxon>Pseudomonadota</taxon>
        <taxon>Gammaproteobacteria</taxon>
        <taxon>Nevskiales</taxon>
        <taxon>Nevskiaceae</taxon>
        <taxon>Solimonas</taxon>
    </lineage>
</organism>
<dbReference type="InterPro" id="IPR023115">
    <property type="entry name" value="TIF_IF2_dom3"/>
</dbReference>
<feature type="binding site" evidence="8">
    <location>
        <begin position="512"/>
        <end position="515"/>
    </location>
    <ligand>
        <name>GTP</name>
        <dbReference type="ChEBI" id="CHEBI:37565"/>
    </ligand>
</feature>
<keyword evidence="7 8" id="KW-0342">GTP-binding</keyword>
<comment type="function">
    <text evidence="8 9">One of the essential components for the initiation of protein synthesis. Protects formylmethionyl-tRNA from spontaneous hydrolysis and promotes its binding to the 30S ribosomal subunits. Also involved in the hydrolysis of GTP during the formation of the 70S ribosomal complex.</text>
</comment>
<dbReference type="FunFam" id="3.40.50.10050:FF:000001">
    <property type="entry name" value="Translation initiation factor IF-2"/>
    <property type="match status" value="1"/>
</dbReference>
<keyword evidence="5 8" id="KW-0547">Nucleotide-binding</keyword>
<keyword evidence="3 8" id="KW-0963">Cytoplasm</keyword>
<evidence type="ECO:0000256" key="10">
    <source>
        <dbReference type="SAM" id="MobiDB-lite"/>
    </source>
</evidence>
<feature type="compositionally biased region" description="Basic and acidic residues" evidence="10">
    <location>
        <begin position="265"/>
        <end position="288"/>
    </location>
</feature>
<dbReference type="InterPro" id="IPR027417">
    <property type="entry name" value="P-loop_NTPase"/>
</dbReference>
<evidence type="ECO:0000256" key="1">
    <source>
        <dbReference type="ARBA" id="ARBA00007733"/>
    </source>
</evidence>
<feature type="compositionally biased region" description="Basic residues" evidence="10">
    <location>
        <begin position="289"/>
        <end position="298"/>
    </location>
</feature>
<evidence type="ECO:0000256" key="7">
    <source>
        <dbReference type="ARBA" id="ARBA00023134"/>
    </source>
</evidence>
<evidence type="ECO:0000313" key="13">
    <source>
        <dbReference type="Proteomes" id="UP000199233"/>
    </source>
</evidence>
<feature type="region of interest" description="Disordered" evidence="10">
    <location>
        <begin position="101"/>
        <end position="304"/>
    </location>
</feature>
<dbReference type="EMBL" id="FOFS01000009">
    <property type="protein sequence ID" value="SEQ68907.1"/>
    <property type="molecule type" value="Genomic_DNA"/>
</dbReference>
<feature type="binding site" evidence="8">
    <location>
        <begin position="412"/>
        <end position="419"/>
    </location>
    <ligand>
        <name>GTP</name>
        <dbReference type="ChEBI" id="CHEBI:37565"/>
    </ligand>
</feature>
<dbReference type="Pfam" id="PF00009">
    <property type="entry name" value="GTP_EFTU"/>
    <property type="match status" value="1"/>
</dbReference>
<feature type="compositionally biased region" description="Low complexity" evidence="10">
    <location>
        <begin position="226"/>
        <end position="264"/>
    </location>
</feature>
<dbReference type="FunFam" id="3.40.50.300:FF:000019">
    <property type="entry name" value="Translation initiation factor IF-2"/>
    <property type="match status" value="1"/>
</dbReference>
<dbReference type="Gene3D" id="3.40.50.10050">
    <property type="entry name" value="Translation initiation factor IF- 2, domain 3"/>
    <property type="match status" value="1"/>
</dbReference>
<proteinExistence type="inferred from homology"/>
<dbReference type="CDD" id="cd03692">
    <property type="entry name" value="mtIF2_IVc"/>
    <property type="match status" value="1"/>
</dbReference>
<dbReference type="InterPro" id="IPR005225">
    <property type="entry name" value="Small_GTP-bd"/>
</dbReference>
<dbReference type="SUPFAM" id="SSF52540">
    <property type="entry name" value="P-loop containing nucleoside triphosphate hydrolases"/>
    <property type="match status" value="1"/>
</dbReference>
<evidence type="ECO:0000313" key="12">
    <source>
        <dbReference type="EMBL" id="SEQ68907.1"/>
    </source>
</evidence>
<dbReference type="InterPro" id="IPR000795">
    <property type="entry name" value="T_Tr_GTP-bd_dom"/>
</dbReference>
<dbReference type="Pfam" id="PF11987">
    <property type="entry name" value="IF-2"/>
    <property type="match status" value="1"/>
</dbReference>
<keyword evidence="6 8" id="KW-0648">Protein biosynthesis</keyword>
<evidence type="ECO:0000256" key="9">
    <source>
        <dbReference type="RuleBase" id="RU000644"/>
    </source>
</evidence>
<dbReference type="GO" id="GO:0003743">
    <property type="term" value="F:translation initiation factor activity"/>
    <property type="evidence" value="ECO:0007669"/>
    <property type="project" value="UniProtKB-UniRule"/>
</dbReference>
<dbReference type="CDD" id="cd01887">
    <property type="entry name" value="IF2_eIF5B"/>
    <property type="match status" value="1"/>
</dbReference>
<feature type="region of interest" description="G-domain" evidence="8">
    <location>
        <begin position="406"/>
        <end position="554"/>
    </location>
</feature>
<comment type="subcellular location">
    <subcellularLocation>
        <location evidence="8">Cytoplasm</location>
    </subcellularLocation>
</comment>
<dbReference type="InterPro" id="IPR044145">
    <property type="entry name" value="IF2_II"/>
</dbReference>
<dbReference type="GO" id="GO:0003924">
    <property type="term" value="F:GTPase activity"/>
    <property type="evidence" value="ECO:0007669"/>
    <property type="project" value="UniProtKB-UniRule"/>
</dbReference>
<dbReference type="CDD" id="cd03702">
    <property type="entry name" value="IF2_mtIF2_II"/>
    <property type="match status" value="1"/>
</dbReference>
<evidence type="ECO:0000256" key="2">
    <source>
        <dbReference type="ARBA" id="ARBA00020675"/>
    </source>
</evidence>
<dbReference type="InterPro" id="IPR009061">
    <property type="entry name" value="DNA-bd_dom_put_sf"/>
</dbReference>
<evidence type="ECO:0000256" key="5">
    <source>
        <dbReference type="ARBA" id="ARBA00022741"/>
    </source>
</evidence>
<name>A0A1H9I2Z5_9GAMM</name>
<gene>
    <name evidence="8" type="primary">infB</name>
    <name evidence="12" type="ORF">SAMN04488038_109152</name>
</gene>
<dbReference type="STRING" id="489703.SAMN04488038_109152"/>
<dbReference type="SUPFAM" id="SSF52156">
    <property type="entry name" value="Initiation factor IF2/eIF5b, domain 3"/>
    <property type="match status" value="1"/>
</dbReference>
<dbReference type="HAMAP" id="MF_00100_B">
    <property type="entry name" value="IF_2_B"/>
    <property type="match status" value="1"/>
</dbReference>
<dbReference type="GO" id="GO:0005829">
    <property type="term" value="C:cytosol"/>
    <property type="evidence" value="ECO:0007669"/>
    <property type="project" value="TreeGrafter"/>
</dbReference>
<evidence type="ECO:0000256" key="3">
    <source>
        <dbReference type="ARBA" id="ARBA00022490"/>
    </source>
</evidence>
<dbReference type="OrthoDB" id="9811804at2"/>
<keyword evidence="13" id="KW-1185">Reference proteome</keyword>
<dbReference type="FunFam" id="2.40.30.10:FF:000008">
    <property type="entry name" value="Translation initiation factor IF-2"/>
    <property type="match status" value="1"/>
</dbReference>
<evidence type="ECO:0000259" key="11">
    <source>
        <dbReference type="PROSITE" id="PS51722"/>
    </source>
</evidence>
<accession>A0A1H9I2Z5</accession>
<dbReference type="GO" id="GO:0005525">
    <property type="term" value="F:GTP binding"/>
    <property type="evidence" value="ECO:0007669"/>
    <property type="project" value="UniProtKB-KW"/>
</dbReference>
<evidence type="ECO:0000256" key="4">
    <source>
        <dbReference type="ARBA" id="ARBA00022540"/>
    </source>
</evidence>
<dbReference type="Gene3D" id="2.40.30.10">
    <property type="entry name" value="Translation factors"/>
    <property type="match status" value="2"/>
</dbReference>
<keyword evidence="4 8" id="KW-0396">Initiation factor</keyword>
<dbReference type="AlphaFoldDB" id="A0A1H9I2Z5"/>
<dbReference type="FunFam" id="2.40.30.10:FF:000007">
    <property type="entry name" value="Translation initiation factor IF-2"/>
    <property type="match status" value="1"/>
</dbReference>
<dbReference type="PANTHER" id="PTHR43381">
    <property type="entry name" value="TRANSLATION INITIATION FACTOR IF-2-RELATED"/>
    <property type="match status" value="1"/>
</dbReference>
<dbReference type="InterPro" id="IPR000178">
    <property type="entry name" value="TF_IF2_bacterial-like"/>
</dbReference>
<comment type="similarity">
    <text evidence="1 8 9">Belongs to the TRAFAC class translation factor GTPase superfamily. Classic translation factor GTPase family. IF-2 subfamily.</text>
</comment>
<dbReference type="Gene3D" id="3.30.56.50">
    <property type="entry name" value="Putative DNA-binding domain, N-terminal subdomain of bacterial translation initiation factor IF2"/>
    <property type="match status" value="1"/>
</dbReference>
<evidence type="ECO:0000256" key="8">
    <source>
        <dbReference type="HAMAP-Rule" id="MF_00100"/>
    </source>
</evidence>
<evidence type="ECO:0000256" key="6">
    <source>
        <dbReference type="ARBA" id="ARBA00022917"/>
    </source>
</evidence>
<dbReference type="InterPro" id="IPR013575">
    <property type="entry name" value="IF2_assoc_dom_bac"/>
</dbReference>
<reference evidence="12 13" key="1">
    <citation type="submission" date="2016-10" db="EMBL/GenBank/DDBJ databases">
        <authorList>
            <person name="de Groot N.N."/>
        </authorList>
    </citation>
    <scope>NUCLEOTIDE SEQUENCE [LARGE SCALE GENOMIC DNA]</scope>
    <source>
        <strain evidence="12 13">DSM 25927</strain>
    </source>
</reference>
<feature type="binding site" evidence="8">
    <location>
        <begin position="458"/>
        <end position="462"/>
    </location>
    <ligand>
        <name>GTP</name>
        <dbReference type="ChEBI" id="CHEBI:37565"/>
    </ligand>
</feature>